<feature type="transmembrane region" description="Helical" evidence="1">
    <location>
        <begin position="631"/>
        <end position="649"/>
    </location>
</feature>
<dbReference type="AlphaFoldDB" id="A0A318U594"/>
<dbReference type="RefSeq" id="WP_110858245.1">
    <property type="nucleotide sequence ID" value="NZ_LS991949.1"/>
</dbReference>
<evidence type="ECO:0000313" key="3">
    <source>
        <dbReference type="Proteomes" id="UP000247715"/>
    </source>
</evidence>
<keyword evidence="1" id="KW-0812">Transmembrane</keyword>
<feature type="transmembrane region" description="Helical" evidence="1">
    <location>
        <begin position="359"/>
        <end position="377"/>
    </location>
</feature>
<feature type="transmembrane region" description="Helical" evidence="1">
    <location>
        <begin position="747"/>
        <end position="767"/>
    </location>
</feature>
<keyword evidence="1" id="KW-0472">Membrane</keyword>
<dbReference type="EMBL" id="QKLP01000004">
    <property type="protein sequence ID" value="PYF43179.1"/>
    <property type="molecule type" value="Genomic_DNA"/>
</dbReference>
<feature type="transmembrane region" description="Helical" evidence="1">
    <location>
        <begin position="12"/>
        <end position="35"/>
    </location>
</feature>
<feature type="transmembrane region" description="Helical" evidence="1">
    <location>
        <begin position="384"/>
        <end position="404"/>
    </location>
</feature>
<feature type="transmembrane region" description="Helical" evidence="1">
    <location>
        <begin position="410"/>
        <end position="428"/>
    </location>
</feature>
<keyword evidence="1" id="KW-1133">Transmembrane helix</keyword>
<comment type="caution">
    <text evidence="2">The sequence shown here is derived from an EMBL/GenBank/DDBJ whole genome shotgun (WGS) entry which is preliminary data.</text>
</comment>
<sequence>MNKKNKVAPAIKWVFSIFILLFMILAIIFGSLFYLSPNLKKNNPVNDGHVNSRILLKIQKDNYQTSSKRELAPNKIADIVKDYLQEKDDKLTSNFDVNLVSNDQIEVKSLLATNEKKQEQLINTLVKKPYLTITDHTGTPLFYKGKFQGNLETVHGLDELIKEGSQNFNMDLDANPASDKIPEGYADRIQIKLNNHAWDQFTHLAFHYYIRSLQNQNQDFEDPQNKVYFWLNLDEFVQNAMQNDKENWDAAQKNPVNYAYVGHKPKEEIEKDKDGNVIKSLKPFLKNSINAQKYLISSASPISLISSKKRDSIFYLINNSPNGYSNKQLTSLINFSYTPFILEKEKAEFGNKNSIQFDSYILAITIIFIAMSAFLVIKHRLLGVISVVAMAFLLFVLLTIITAFGVIINSLIALTIIFILVVLFNLIAKKLQIFNKEIKEGSNTNKAINKATKKSLLTGLDILAVLGIGAIISFYLNINHSATIGAIIGISCLLIAIIIIGFNTLILRSTIQTEFFELKRYLLLKTSSKEMKWTNKINIFFKAKFFIIPLILILFAALITYSVFAIKENSAYAGFNIKNYFNFEFINQTINLADTNVNYLLSWTVLLIVLINLAILIYISFRYSIQVSCIYLVKQLLATSLLISFFLIFRIKIDNFIFDALLIISFINILSTTIDSSRINSEFKKDINTKNFIYKEEQIKDIFQTMITDSFLIQNINLLIGITILISSPFLLVSISFNAILALGGGIIIIWYLDLFIIPKIWSSLLIKKYQKKQKRIENNYWKTEKIAEQTFIGINDFSI</sequence>
<feature type="transmembrane region" description="Helical" evidence="1">
    <location>
        <begin position="482"/>
        <end position="506"/>
    </location>
</feature>
<gene>
    <name evidence="2" type="ORF">BCF88_10446</name>
</gene>
<evidence type="ECO:0000256" key="1">
    <source>
        <dbReference type="SAM" id="Phobius"/>
    </source>
</evidence>
<feature type="transmembrane region" description="Helical" evidence="1">
    <location>
        <begin position="545"/>
        <end position="566"/>
    </location>
</feature>
<dbReference type="NCBIfam" id="NF046001">
    <property type="entry name" value="SecDF_plasm"/>
    <property type="match status" value="1"/>
</dbReference>
<dbReference type="Proteomes" id="UP000247715">
    <property type="component" value="Unassembled WGS sequence"/>
</dbReference>
<proteinExistence type="predicted"/>
<accession>A0A318U594</accession>
<feature type="transmembrane region" description="Helical" evidence="1">
    <location>
        <begin position="655"/>
        <end position="674"/>
    </location>
</feature>
<name>A0A318U594_9BACT</name>
<feature type="transmembrane region" description="Helical" evidence="1">
    <location>
        <begin position="600"/>
        <end position="619"/>
    </location>
</feature>
<dbReference type="SUPFAM" id="SSF82866">
    <property type="entry name" value="Multidrug efflux transporter AcrB transmembrane domain"/>
    <property type="match status" value="1"/>
</dbReference>
<reference evidence="2 3" key="1">
    <citation type="submission" date="2018-06" db="EMBL/GenBank/DDBJ databases">
        <title>Genomic Encyclopedia of Archaeal and Bacterial Type Strains, Phase II (KMG-II): from individual species to whole genera.</title>
        <authorList>
            <person name="Goeker M."/>
        </authorList>
    </citation>
    <scope>NUCLEOTIDE SEQUENCE [LARGE SCALE GENOMIC DNA]</scope>
    <source>
        <strain evidence="2 3">ATCC 29103</strain>
    </source>
</reference>
<feature type="transmembrane region" description="Helical" evidence="1">
    <location>
        <begin position="716"/>
        <end position="741"/>
    </location>
</feature>
<evidence type="ECO:0000313" key="2">
    <source>
        <dbReference type="EMBL" id="PYF43179.1"/>
    </source>
</evidence>
<protein>
    <submittedName>
        <fullName evidence="2">SecD/SecF fusion protein</fullName>
    </submittedName>
</protein>
<feature type="transmembrane region" description="Helical" evidence="1">
    <location>
        <begin position="456"/>
        <end position="476"/>
    </location>
</feature>
<organism evidence="2 3">
    <name type="scientific">Metamycoplasma alkalescens</name>
    <dbReference type="NCBI Taxonomy" id="45363"/>
    <lineage>
        <taxon>Bacteria</taxon>
        <taxon>Bacillati</taxon>
        <taxon>Mycoplasmatota</taxon>
        <taxon>Mycoplasmoidales</taxon>
        <taxon>Metamycoplasmataceae</taxon>
        <taxon>Metamycoplasma</taxon>
    </lineage>
</organism>